<evidence type="ECO:0000313" key="2">
    <source>
        <dbReference type="EMBL" id="PVH97326.1"/>
    </source>
</evidence>
<name>A0A2V1DGN2_9PLEO</name>
<feature type="transmembrane region" description="Helical" evidence="1">
    <location>
        <begin position="231"/>
        <end position="251"/>
    </location>
</feature>
<feature type="transmembrane region" description="Helical" evidence="1">
    <location>
        <begin position="154"/>
        <end position="178"/>
    </location>
</feature>
<keyword evidence="3" id="KW-1185">Reference proteome</keyword>
<keyword evidence="1" id="KW-1133">Transmembrane helix</keyword>
<keyword evidence="1" id="KW-0812">Transmembrane</keyword>
<keyword evidence="1" id="KW-0472">Membrane</keyword>
<dbReference type="EMBL" id="KZ805439">
    <property type="protein sequence ID" value="PVH97326.1"/>
    <property type="molecule type" value="Genomic_DNA"/>
</dbReference>
<dbReference type="OrthoDB" id="4582561at2759"/>
<evidence type="ECO:0000313" key="3">
    <source>
        <dbReference type="Proteomes" id="UP000244855"/>
    </source>
</evidence>
<dbReference type="STRING" id="97972.A0A2V1DGN2"/>
<feature type="transmembrane region" description="Helical" evidence="1">
    <location>
        <begin position="315"/>
        <end position="338"/>
    </location>
</feature>
<feature type="transmembrane region" description="Helical" evidence="1">
    <location>
        <begin position="198"/>
        <end position="219"/>
    </location>
</feature>
<feature type="transmembrane region" description="Helical" evidence="1">
    <location>
        <begin position="283"/>
        <end position="303"/>
    </location>
</feature>
<sequence length="422" mass="46752">MAVVNTSWTSPPINWLSYKNCSAVEAWSKTQPDNSVAFLTDYLRSSLPSNLSTYPTDAQLLGWYVDNSTTIELTEWMSWGLSNCSESHTLDEFCKTYGSAGDDDLAGVGMFIAYQTEAALATIYAIAILFGRIQDHYRKSSASNSVLKRVAKRALTAFEESSVGFIDSAVIFSMSLQIASIVQTSRSFRVPDKLISPYTAAVSMMACLSSAFCAALLQCTLVGARRRKQRVVGWLLLFALVLSNLVLLLRLTRYWDDVLSDPGPQIVWAAFCDPQQNFDVYPLGYSMTAIFVVTVGWICLPISVKDDRPWSVGTLLRLGFAFTCVLSMWTLLGLITAWRADIIQTSSEINNEDQQWSFGQVLALAAWVPIIKEWGFLVIFPPEEALGGLMTRSYIVTSVRKSSEEVESDGIGDQSILLRNQG</sequence>
<protein>
    <submittedName>
        <fullName evidence="2">Uncharacterized protein</fullName>
    </submittedName>
</protein>
<reference evidence="2 3" key="1">
    <citation type="journal article" date="2018" name="Sci. Rep.">
        <title>Comparative genomics provides insights into the lifestyle and reveals functional heterogeneity of dark septate endophytic fungi.</title>
        <authorList>
            <person name="Knapp D.G."/>
            <person name="Nemeth J.B."/>
            <person name="Barry K."/>
            <person name="Hainaut M."/>
            <person name="Henrissat B."/>
            <person name="Johnson J."/>
            <person name="Kuo A."/>
            <person name="Lim J.H.P."/>
            <person name="Lipzen A."/>
            <person name="Nolan M."/>
            <person name="Ohm R.A."/>
            <person name="Tamas L."/>
            <person name="Grigoriev I.V."/>
            <person name="Spatafora J.W."/>
            <person name="Nagy L.G."/>
            <person name="Kovacs G.M."/>
        </authorList>
    </citation>
    <scope>NUCLEOTIDE SEQUENCE [LARGE SCALE GENOMIC DNA]</scope>
    <source>
        <strain evidence="2 3">DSE2036</strain>
    </source>
</reference>
<organism evidence="2 3">
    <name type="scientific">Periconia macrospinosa</name>
    <dbReference type="NCBI Taxonomy" id="97972"/>
    <lineage>
        <taxon>Eukaryota</taxon>
        <taxon>Fungi</taxon>
        <taxon>Dikarya</taxon>
        <taxon>Ascomycota</taxon>
        <taxon>Pezizomycotina</taxon>
        <taxon>Dothideomycetes</taxon>
        <taxon>Pleosporomycetidae</taxon>
        <taxon>Pleosporales</taxon>
        <taxon>Massarineae</taxon>
        <taxon>Periconiaceae</taxon>
        <taxon>Periconia</taxon>
    </lineage>
</organism>
<dbReference type="Proteomes" id="UP000244855">
    <property type="component" value="Unassembled WGS sequence"/>
</dbReference>
<proteinExistence type="predicted"/>
<accession>A0A2V1DGN2</accession>
<feature type="transmembrane region" description="Helical" evidence="1">
    <location>
        <begin position="112"/>
        <end position="133"/>
    </location>
</feature>
<dbReference type="AlphaFoldDB" id="A0A2V1DGN2"/>
<evidence type="ECO:0000256" key="1">
    <source>
        <dbReference type="SAM" id="Phobius"/>
    </source>
</evidence>
<gene>
    <name evidence="2" type="ORF">DM02DRAFT_685486</name>
</gene>